<protein>
    <recommendedName>
        <fullName evidence="9">Major facilitator superfamily (MFS) profile domain-containing protein</fullName>
    </recommendedName>
</protein>
<evidence type="ECO:0000256" key="7">
    <source>
        <dbReference type="ARBA" id="ARBA00049119"/>
    </source>
</evidence>
<feature type="transmembrane region" description="Helical" evidence="8">
    <location>
        <begin position="313"/>
        <end position="337"/>
    </location>
</feature>
<dbReference type="InParanoid" id="A0A067QDA5"/>
<feature type="transmembrane region" description="Helical" evidence="8">
    <location>
        <begin position="6"/>
        <end position="27"/>
    </location>
</feature>
<feature type="transmembrane region" description="Helical" evidence="8">
    <location>
        <begin position="288"/>
        <end position="307"/>
    </location>
</feature>
<evidence type="ECO:0000256" key="1">
    <source>
        <dbReference type="ARBA" id="ARBA00004141"/>
    </source>
</evidence>
<dbReference type="OrthoDB" id="4540492at2759"/>
<dbReference type="InterPro" id="IPR045263">
    <property type="entry name" value="GLUT"/>
</dbReference>
<evidence type="ECO:0000256" key="3">
    <source>
        <dbReference type="ARBA" id="ARBA00022448"/>
    </source>
</evidence>
<keyword evidence="6 8" id="KW-0472">Membrane</keyword>
<dbReference type="InterPro" id="IPR005828">
    <property type="entry name" value="MFS_sugar_transport-like"/>
</dbReference>
<evidence type="ECO:0000256" key="2">
    <source>
        <dbReference type="ARBA" id="ARBA00010992"/>
    </source>
</evidence>
<comment type="catalytic activity">
    <reaction evidence="7">
        <text>myo-inositol(out) + H(+)(out) = myo-inositol(in) + H(+)(in)</text>
        <dbReference type="Rhea" id="RHEA:60364"/>
        <dbReference type="ChEBI" id="CHEBI:15378"/>
        <dbReference type="ChEBI" id="CHEBI:17268"/>
    </reaction>
</comment>
<feature type="transmembrane region" description="Helical" evidence="8">
    <location>
        <begin position="257"/>
        <end position="279"/>
    </location>
</feature>
<feature type="transmembrane region" description="Helical" evidence="8">
    <location>
        <begin position="224"/>
        <end position="245"/>
    </location>
</feature>
<evidence type="ECO:0000256" key="8">
    <source>
        <dbReference type="SAM" id="Phobius"/>
    </source>
</evidence>
<dbReference type="SUPFAM" id="SSF103473">
    <property type="entry name" value="MFS general substrate transporter"/>
    <property type="match status" value="1"/>
</dbReference>
<dbReference type="STRING" id="933084.A0A067QDA5"/>
<keyword evidence="3" id="KW-0813">Transport</keyword>
<feature type="domain" description="Major facilitator superfamily (MFS) profile" evidence="9">
    <location>
        <begin position="1"/>
        <end position="408"/>
    </location>
</feature>
<accession>A0A067QDA5</accession>
<dbReference type="HOGENOM" id="CLU_001265_30_5_1"/>
<organism evidence="10 11">
    <name type="scientific">Jaapia argillacea MUCL 33604</name>
    <dbReference type="NCBI Taxonomy" id="933084"/>
    <lineage>
        <taxon>Eukaryota</taxon>
        <taxon>Fungi</taxon>
        <taxon>Dikarya</taxon>
        <taxon>Basidiomycota</taxon>
        <taxon>Agaricomycotina</taxon>
        <taxon>Agaricomycetes</taxon>
        <taxon>Agaricomycetidae</taxon>
        <taxon>Jaapiales</taxon>
        <taxon>Jaapiaceae</taxon>
        <taxon>Jaapia</taxon>
    </lineage>
</organism>
<keyword evidence="11" id="KW-1185">Reference proteome</keyword>
<evidence type="ECO:0000259" key="9">
    <source>
        <dbReference type="PROSITE" id="PS50850"/>
    </source>
</evidence>
<dbReference type="GO" id="GO:0015149">
    <property type="term" value="F:hexose transmembrane transporter activity"/>
    <property type="evidence" value="ECO:0007669"/>
    <property type="project" value="TreeGrafter"/>
</dbReference>
<feature type="transmembrane region" description="Helical" evidence="8">
    <location>
        <begin position="39"/>
        <end position="59"/>
    </location>
</feature>
<dbReference type="EMBL" id="KL197713">
    <property type="protein sequence ID" value="KDQ60586.1"/>
    <property type="molecule type" value="Genomic_DNA"/>
</dbReference>
<evidence type="ECO:0000256" key="6">
    <source>
        <dbReference type="ARBA" id="ARBA00023136"/>
    </source>
</evidence>
<dbReference type="Gene3D" id="1.20.1250.20">
    <property type="entry name" value="MFS general substrate transporter like domains"/>
    <property type="match status" value="1"/>
</dbReference>
<dbReference type="Pfam" id="PF00083">
    <property type="entry name" value="Sugar_tr"/>
    <property type="match status" value="1"/>
</dbReference>
<dbReference type="InterPro" id="IPR020846">
    <property type="entry name" value="MFS_dom"/>
</dbReference>
<dbReference type="InterPro" id="IPR036259">
    <property type="entry name" value="MFS_trans_sf"/>
</dbReference>
<keyword evidence="5 8" id="KW-1133">Transmembrane helix</keyword>
<evidence type="ECO:0000256" key="5">
    <source>
        <dbReference type="ARBA" id="ARBA00022989"/>
    </source>
</evidence>
<keyword evidence="4 8" id="KW-0812">Transmembrane</keyword>
<gene>
    <name evidence="10" type="ORF">JAAARDRAFT_31553</name>
</gene>
<dbReference type="InterPro" id="IPR003663">
    <property type="entry name" value="Sugar/inositol_transpt"/>
</dbReference>
<dbReference type="AlphaFoldDB" id="A0A067QDA5"/>
<dbReference type="InterPro" id="IPR005829">
    <property type="entry name" value="Sugar_transporter_CS"/>
</dbReference>
<name>A0A067QDA5_9AGAM</name>
<dbReference type="PROSITE" id="PS50850">
    <property type="entry name" value="MFS"/>
    <property type="match status" value="1"/>
</dbReference>
<dbReference type="PANTHER" id="PTHR23503:SF8">
    <property type="entry name" value="FACILITATED GLUCOSE TRANSPORTER PROTEIN 1"/>
    <property type="match status" value="1"/>
</dbReference>
<comment type="similarity">
    <text evidence="2">Belongs to the major facilitator superfamily. Sugar transporter (TC 2.A.1.1) family.</text>
</comment>
<feature type="transmembrane region" description="Helical" evidence="8">
    <location>
        <begin position="65"/>
        <end position="82"/>
    </location>
</feature>
<proteinExistence type="inferred from homology"/>
<feature type="transmembrane region" description="Helical" evidence="8">
    <location>
        <begin position="349"/>
        <end position="372"/>
    </location>
</feature>
<evidence type="ECO:0000313" key="11">
    <source>
        <dbReference type="Proteomes" id="UP000027265"/>
    </source>
</evidence>
<dbReference type="PROSITE" id="PS00217">
    <property type="entry name" value="SUGAR_TRANSPORT_2"/>
    <property type="match status" value="1"/>
</dbReference>
<evidence type="ECO:0000313" key="10">
    <source>
        <dbReference type="EMBL" id="KDQ60586.1"/>
    </source>
</evidence>
<comment type="subcellular location">
    <subcellularLocation>
        <location evidence="1">Membrane</location>
        <topology evidence="1">Multi-pass membrane protein</topology>
    </subcellularLocation>
</comment>
<dbReference type="Proteomes" id="UP000027265">
    <property type="component" value="Unassembled WGS sequence"/>
</dbReference>
<feature type="transmembrane region" description="Helical" evidence="8">
    <location>
        <begin position="122"/>
        <end position="144"/>
    </location>
</feature>
<reference evidence="11" key="1">
    <citation type="journal article" date="2014" name="Proc. Natl. Acad. Sci. U.S.A.">
        <title>Extensive sampling of basidiomycete genomes demonstrates inadequacy of the white-rot/brown-rot paradigm for wood decay fungi.</title>
        <authorList>
            <person name="Riley R."/>
            <person name="Salamov A.A."/>
            <person name="Brown D.W."/>
            <person name="Nagy L.G."/>
            <person name="Floudas D."/>
            <person name="Held B.W."/>
            <person name="Levasseur A."/>
            <person name="Lombard V."/>
            <person name="Morin E."/>
            <person name="Otillar R."/>
            <person name="Lindquist E.A."/>
            <person name="Sun H."/>
            <person name="LaButti K.M."/>
            <person name="Schmutz J."/>
            <person name="Jabbour D."/>
            <person name="Luo H."/>
            <person name="Baker S.E."/>
            <person name="Pisabarro A.G."/>
            <person name="Walton J.D."/>
            <person name="Blanchette R.A."/>
            <person name="Henrissat B."/>
            <person name="Martin F."/>
            <person name="Cullen D."/>
            <person name="Hibbett D.S."/>
            <person name="Grigoriev I.V."/>
        </authorList>
    </citation>
    <scope>NUCLEOTIDE SEQUENCE [LARGE SCALE GENOMIC DNA]</scope>
    <source>
        <strain evidence="11">MUCL 33604</strain>
    </source>
</reference>
<dbReference type="PANTHER" id="PTHR23503">
    <property type="entry name" value="SOLUTE CARRIER FAMILY 2"/>
    <property type="match status" value="1"/>
</dbReference>
<feature type="transmembrane region" description="Helical" evidence="8">
    <location>
        <begin position="94"/>
        <end position="116"/>
    </location>
</feature>
<dbReference type="PRINTS" id="PR00171">
    <property type="entry name" value="SUGRTRNSPORT"/>
</dbReference>
<sequence length="408" mass="43054">MSDATFSVVTSVFTVGGLVGSLTANLIMDARGRRGAIRASALATIAGSALMSVSGSVFAFVLGRILVGVGAGFGLCVGPIFIAEIAPTKIKGNVGVLTQLAIVIGILVTQSVGFRLATPTQWRLVLIFSLVLSLVQFFLSPLIVESPAWLHRKGTPQDTKTAARRLWGEHGGVGATAHASSSGEDVEDPLLPESEADLRRDEELHQATVSVPQLLKAPELRKPLVIVSLAMLSQQLSGINAVLYYSNAILSKSLPEFAPFVSLGITVVNAIMTFPPVFLIERVGRKKLMTLSAGGSIISLVAVGLGLDNALVSLSSVAIMTFVMSFAVGLGPVPFVIIPDVSPFHAVSALSSTALSLNWIANFVVGLIFLPLRNLLSGGSASREGRVFYVFAMILFLCYFALSRVYRG</sequence>
<dbReference type="GO" id="GO:0016020">
    <property type="term" value="C:membrane"/>
    <property type="evidence" value="ECO:0007669"/>
    <property type="project" value="UniProtKB-SubCell"/>
</dbReference>
<feature type="transmembrane region" description="Helical" evidence="8">
    <location>
        <begin position="387"/>
        <end position="406"/>
    </location>
</feature>
<evidence type="ECO:0000256" key="4">
    <source>
        <dbReference type="ARBA" id="ARBA00022692"/>
    </source>
</evidence>